<feature type="compositionally biased region" description="Basic and acidic residues" evidence="1">
    <location>
        <begin position="28"/>
        <end position="37"/>
    </location>
</feature>
<dbReference type="GO" id="GO:0097038">
    <property type="term" value="C:perinuclear endoplasmic reticulum"/>
    <property type="evidence" value="ECO:0007669"/>
    <property type="project" value="EnsemblFungi"/>
</dbReference>
<dbReference type="OrthoDB" id="190846at2759"/>
<name>G8ZN50_TORDE</name>
<accession>G8ZN50</accession>
<reference evidence="3 4" key="1">
    <citation type="journal article" date="2011" name="Proc. Natl. Acad. Sci. U.S.A.">
        <title>Evolutionary erosion of yeast sex chromosomes by mating-type switching accidents.</title>
        <authorList>
            <person name="Gordon J.L."/>
            <person name="Armisen D."/>
            <person name="Proux-Wera E."/>
            <person name="Oheigeartaigh S.S."/>
            <person name="Byrne K.P."/>
            <person name="Wolfe K.H."/>
        </authorList>
    </citation>
    <scope>NUCLEOTIDE SEQUENCE [LARGE SCALE GENOMIC DNA]</scope>
    <source>
        <strain evidence="4">ATCC 10662 / CBS 1146 / NBRC 0425 / NCYC 2629 / NRRL Y-866</strain>
    </source>
</reference>
<dbReference type="FunCoup" id="G8ZN50">
    <property type="interactions" value="265"/>
</dbReference>
<dbReference type="KEGG" id="tdl:TDEL_0A07120"/>
<dbReference type="GO" id="GO:0006672">
    <property type="term" value="P:ceramide metabolic process"/>
    <property type="evidence" value="ECO:0007669"/>
    <property type="project" value="EnsemblFungi"/>
</dbReference>
<dbReference type="STRING" id="1076872.G8ZN50"/>
<evidence type="ECO:0008006" key="5">
    <source>
        <dbReference type="Google" id="ProtNLM"/>
    </source>
</evidence>
<dbReference type="GO" id="GO:0055091">
    <property type="term" value="P:phospholipid homeostasis"/>
    <property type="evidence" value="ECO:0007669"/>
    <property type="project" value="EnsemblFungi"/>
</dbReference>
<dbReference type="Gene3D" id="3.40.50.1820">
    <property type="entry name" value="alpha/beta hydrolase"/>
    <property type="match status" value="1"/>
</dbReference>
<dbReference type="RefSeq" id="XP_003679255.1">
    <property type="nucleotide sequence ID" value="XM_003679207.1"/>
</dbReference>
<dbReference type="SUPFAM" id="SSF53474">
    <property type="entry name" value="alpha/beta-Hydrolases"/>
    <property type="match status" value="1"/>
</dbReference>
<dbReference type="AlphaFoldDB" id="G8ZN50"/>
<evidence type="ECO:0000256" key="2">
    <source>
        <dbReference type="SAM" id="Phobius"/>
    </source>
</evidence>
<dbReference type="GO" id="GO:0005637">
    <property type="term" value="C:nuclear inner membrane"/>
    <property type="evidence" value="ECO:0007669"/>
    <property type="project" value="EnsemblFungi"/>
</dbReference>
<dbReference type="GO" id="GO:0032541">
    <property type="term" value="C:cortical endoplasmic reticulum"/>
    <property type="evidence" value="ECO:0007669"/>
    <property type="project" value="EnsemblFungi"/>
</dbReference>
<keyword evidence="2" id="KW-0812">Transmembrane</keyword>
<feature type="compositionally biased region" description="Basic residues" evidence="1">
    <location>
        <begin position="38"/>
        <end position="48"/>
    </location>
</feature>
<dbReference type="InterPro" id="IPR003386">
    <property type="entry name" value="LACT/PDAT_acylTrfase"/>
</dbReference>
<dbReference type="GO" id="GO:0140042">
    <property type="term" value="P:lipid droplet formation"/>
    <property type="evidence" value="ECO:0007669"/>
    <property type="project" value="EnsemblFungi"/>
</dbReference>
<organism evidence="3 4">
    <name type="scientific">Torulaspora delbrueckii</name>
    <name type="common">Yeast</name>
    <name type="synonym">Candida colliculosa</name>
    <dbReference type="NCBI Taxonomy" id="4950"/>
    <lineage>
        <taxon>Eukaryota</taxon>
        <taxon>Fungi</taxon>
        <taxon>Dikarya</taxon>
        <taxon>Ascomycota</taxon>
        <taxon>Saccharomycotina</taxon>
        <taxon>Saccharomycetes</taxon>
        <taxon>Saccharomycetales</taxon>
        <taxon>Saccharomycetaceae</taxon>
        <taxon>Torulaspora</taxon>
    </lineage>
</organism>
<dbReference type="HOGENOM" id="CLU_016065_1_0_1"/>
<sequence length="668" mass="75452">MAKKSVRKNEGKGRSFDSVRASGYDSDSSIRSEDPNSQRHRFRSRLRQHRGENEEAPAGMLGPNGEAEDDSDEVKKRNKRWRDSRRLIFSLGTILGILIAVYFGAVHGRDNFDLFEGISNMESFKDYLDDWKDILPQSVTSFISDVQAGQSANAALKDLTESFAVGKQLRKEYNITAKHPVVMVPGVISTGIESWGVVGDEECNSESHFRKRLWGSFYMLRTMVLDKVCWLRHLMLDPETGLDPPHFRLRAAQGFEAADFFMAGYWIWNKVIQNLGAIDYSPDEMFTAAYDWRLAYLDLEIRDRYFTKLKQQVELTYGLSGEKVCLVGHSMGSQIIFYFLKWAEAKGEFYGNGGPGWTDKYVGSFVNVAGTLLGAPKTVPALISGEMKDTIQLNALAMYGLEKFFSRKERLDLIRTWGGVPSMVPKGGNLIWGDMATSVEDSLHNNTASFGNFIRFDRFLNNSMLNQNLTMEDSIEVMLELSPEWLQKRVKDQYSFGYAKNAKEMKKNALHHSHWSNPLEVPLPHAPDLKIYCIYGVNNPTERAYAYKEQSDSDVLNMTIDYESTQPVFFTDGDGTVPLMTHAICHKWAEGVSPYNPAGSNVTIVEIQHQPDRFDIRGGAKSAEHVDILGSAELNEYILQIASGNGHKIAPRFLSNLSTWVSNIDFPM</sequence>
<dbReference type="GO" id="GO:0046027">
    <property type="term" value="F:phospholipid:diacylglycerol acyltransferase activity"/>
    <property type="evidence" value="ECO:0007669"/>
    <property type="project" value="EnsemblFungi"/>
</dbReference>
<dbReference type="GeneID" id="11503161"/>
<dbReference type="InParanoid" id="G8ZN50"/>
<dbReference type="GO" id="GO:0005811">
    <property type="term" value="C:lipid droplet"/>
    <property type="evidence" value="ECO:0007669"/>
    <property type="project" value="EnsemblFungi"/>
</dbReference>
<evidence type="ECO:0000256" key="1">
    <source>
        <dbReference type="SAM" id="MobiDB-lite"/>
    </source>
</evidence>
<keyword evidence="2" id="KW-1133">Transmembrane helix</keyword>
<dbReference type="PANTHER" id="PTHR11440">
    <property type="entry name" value="LECITHIN-CHOLESTEROL ACYLTRANSFERASE-RELATED"/>
    <property type="match status" value="1"/>
</dbReference>
<feature type="transmembrane region" description="Helical" evidence="2">
    <location>
        <begin position="87"/>
        <end position="105"/>
    </location>
</feature>
<evidence type="ECO:0000313" key="3">
    <source>
        <dbReference type="EMBL" id="CCE90044.1"/>
    </source>
</evidence>
<dbReference type="Proteomes" id="UP000005627">
    <property type="component" value="Chromosome 1"/>
</dbReference>
<dbReference type="GO" id="GO:0019432">
    <property type="term" value="P:triglyceride biosynthetic process"/>
    <property type="evidence" value="ECO:0007669"/>
    <property type="project" value="EnsemblFungi"/>
</dbReference>
<feature type="compositionally biased region" description="Basic and acidic residues" evidence="1">
    <location>
        <begin position="7"/>
        <end position="17"/>
    </location>
</feature>
<dbReference type="eggNOG" id="KOG2369">
    <property type="taxonomic scope" value="Eukaryota"/>
</dbReference>
<protein>
    <recommendedName>
        <fullName evidence="5">Phospholipid:diacylglycerol acyltransferase</fullName>
    </recommendedName>
</protein>
<dbReference type="EMBL" id="HE616742">
    <property type="protein sequence ID" value="CCE90044.1"/>
    <property type="molecule type" value="Genomic_DNA"/>
</dbReference>
<evidence type="ECO:0000313" key="4">
    <source>
        <dbReference type="Proteomes" id="UP000005627"/>
    </source>
</evidence>
<proteinExistence type="predicted"/>
<dbReference type="InterPro" id="IPR029058">
    <property type="entry name" value="AB_hydrolase_fold"/>
</dbReference>
<keyword evidence="2" id="KW-0472">Membrane</keyword>
<dbReference type="Pfam" id="PF02450">
    <property type="entry name" value="LCAT"/>
    <property type="match status" value="1"/>
</dbReference>
<keyword evidence="4" id="KW-1185">Reference proteome</keyword>
<dbReference type="GO" id="GO:0008374">
    <property type="term" value="F:O-acyltransferase activity"/>
    <property type="evidence" value="ECO:0007669"/>
    <property type="project" value="InterPro"/>
</dbReference>
<gene>
    <name evidence="3" type="primary">TDEL0A07120</name>
    <name evidence="3" type="ORF">TDEL_0A07120</name>
</gene>
<feature type="region of interest" description="Disordered" evidence="1">
    <location>
        <begin position="1"/>
        <end position="77"/>
    </location>
</feature>